<organism evidence="2 3">
    <name type="scientific">Taxus chinensis</name>
    <name type="common">Chinese yew</name>
    <name type="synonym">Taxus wallichiana var. chinensis</name>
    <dbReference type="NCBI Taxonomy" id="29808"/>
    <lineage>
        <taxon>Eukaryota</taxon>
        <taxon>Viridiplantae</taxon>
        <taxon>Streptophyta</taxon>
        <taxon>Embryophyta</taxon>
        <taxon>Tracheophyta</taxon>
        <taxon>Spermatophyta</taxon>
        <taxon>Pinopsida</taxon>
        <taxon>Pinidae</taxon>
        <taxon>Conifers II</taxon>
        <taxon>Cupressales</taxon>
        <taxon>Taxaceae</taxon>
        <taxon>Taxus</taxon>
    </lineage>
</organism>
<feature type="non-terminal residue" evidence="2">
    <location>
        <position position="112"/>
    </location>
</feature>
<evidence type="ECO:0000313" key="3">
    <source>
        <dbReference type="Proteomes" id="UP000824469"/>
    </source>
</evidence>
<feature type="region of interest" description="Disordered" evidence="1">
    <location>
        <begin position="1"/>
        <end position="20"/>
    </location>
</feature>
<accession>A0AA38BTI2</accession>
<keyword evidence="3" id="KW-1185">Reference proteome</keyword>
<gene>
    <name evidence="2" type="ORF">KI387_033887</name>
</gene>
<feature type="compositionally biased region" description="Basic and acidic residues" evidence="1">
    <location>
        <begin position="1"/>
        <end position="18"/>
    </location>
</feature>
<evidence type="ECO:0000313" key="2">
    <source>
        <dbReference type="EMBL" id="KAH9289770.1"/>
    </source>
</evidence>
<dbReference type="Proteomes" id="UP000824469">
    <property type="component" value="Unassembled WGS sequence"/>
</dbReference>
<dbReference type="AlphaFoldDB" id="A0AA38BTI2"/>
<feature type="non-terminal residue" evidence="2">
    <location>
        <position position="1"/>
    </location>
</feature>
<reference evidence="2 3" key="1">
    <citation type="journal article" date="2021" name="Nat. Plants">
        <title>The Taxus genome provides insights into paclitaxel biosynthesis.</title>
        <authorList>
            <person name="Xiong X."/>
            <person name="Gou J."/>
            <person name="Liao Q."/>
            <person name="Li Y."/>
            <person name="Zhou Q."/>
            <person name="Bi G."/>
            <person name="Li C."/>
            <person name="Du R."/>
            <person name="Wang X."/>
            <person name="Sun T."/>
            <person name="Guo L."/>
            <person name="Liang H."/>
            <person name="Lu P."/>
            <person name="Wu Y."/>
            <person name="Zhang Z."/>
            <person name="Ro D.K."/>
            <person name="Shang Y."/>
            <person name="Huang S."/>
            <person name="Yan J."/>
        </authorList>
    </citation>
    <scope>NUCLEOTIDE SEQUENCE [LARGE SCALE GENOMIC DNA]</scope>
    <source>
        <strain evidence="2">Ta-2019</strain>
    </source>
</reference>
<dbReference type="EMBL" id="JAHRHJ020003813">
    <property type="protein sequence ID" value="KAH9289770.1"/>
    <property type="molecule type" value="Genomic_DNA"/>
</dbReference>
<name>A0AA38BTI2_TAXCH</name>
<proteinExistence type="predicted"/>
<protein>
    <submittedName>
        <fullName evidence="2">Uncharacterized protein</fullName>
    </submittedName>
</protein>
<sequence length="112" mass="13775">REALPETKEANVKDDGNRKSNRNFWFSFSIREMLFVRYSQGEQDAFCYFQILATECRKLPREWKRLLNYHRLVWYIFSLSKEAKVLAGWQVQLITWIFICWEWQENLNFIIQ</sequence>
<comment type="caution">
    <text evidence="2">The sequence shown here is derived from an EMBL/GenBank/DDBJ whole genome shotgun (WGS) entry which is preliminary data.</text>
</comment>
<evidence type="ECO:0000256" key="1">
    <source>
        <dbReference type="SAM" id="MobiDB-lite"/>
    </source>
</evidence>